<feature type="compositionally biased region" description="Basic and acidic residues" evidence="2">
    <location>
        <begin position="269"/>
        <end position="281"/>
    </location>
</feature>
<feature type="compositionally biased region" description="Polar residues" evidence="2">
    <location>
        <begin position="254"/>
        <end position="266"/>
    </location>
</feature>
<reference evidence="3" key="1">
    <citation type="submission" date="2020-12" db="EMBL/GenBank/DDBJ databases">
        <title>Metabolic potential, ecology and presence of endohyphal bacteria is reflected in genomic diversity of Mucoromycotina.</title>
        <authorList>
            <person name="Muszewska A."/>
            <person name="Okrasinska A."/>
            <person name="Steczkiewicz K."/>
            <person name="Drgas O."/>
            <person name="Orlowska M."/>
            <person name="Perlinska-Lenart U."/>
            <person name="Aleksandrzak-Piekarczyk T."/>
            <person name="Szatraj K."/>
            <person name="Zielenkiewicz U."/>
            <person name="Pilsyk S."/>
            <person name="Malc E."/>
            <person name="Mieczkowski P."/>
            <person name="Kruszewska J.S."/>
            <person name="Biernat P."/>
            <person name="Pawlowska J."/>
        </authorList>
    </citation>
    <scope>NUCLEOTIDE SEQUENCE</scope>
    <source>
        <strain evidence="3">WA0000017839</strain>
    </source>
</reference>
<name>A0A8H7RNP6_9FUNG</name>
<feature type="compositionally biased region" description="Basic and acidic residues" evidence="2">
    <location>
        <begin position="360"/>
        <end position="370"/>
    </location>
</feature>
<dbReference type="AlphaFoldDB" id="A0A8H7RNP6"/>
<evidence type="ECO:0000313" key="4">
    <source>
        <dbReference type="Proteomes" id="UP000603453"/>
    </source>
</evidence>
<protein>
    <recommendedName>
        <fullName evidence="5">XRCC4</fullName>
    </recommendedName>
</protein>
<dbReference type="SUPFAM" id="SSF58022">
    <property type="entry name" value="XRCC4, C-terminal oligomerization domain"/>
    <property type="match status" value="1"/>
</dbReference>
<feature type="coiled-coil region" evidence="1">
    <location>
        <begin position="169"/>
        <end position="225"/>
    </location>
</feature>
<evidence type="ECO:0000256" key="2">
    <source>
        <dbReference type="SAM" id="MobiDB-lite"/>
    </source>
</evidence>
<accession>A0A8H7RNP6</accession>
<feature type="compositionally biased region" description="Basic and acidic residues" evidence="2">
    <location>
        <begin position="302"/>
        <end position="340"/>
    </location>
</feature>
<keyword evidence="1" id="KW-0175">Coiled coil</keyword>
<proteinExistence type="predicted"/>
<dbReference type="EMBL" id="JAEPRD010000002">
    <property type="protein sequence ID" value="KAG2213880.1"/>
    <property type="molecule type" value="Genomic_DNA"/>
</dbReference>
<sequence length="370" mass="43043">MTHLYHFYEAIDHEEKEADIFYVQCEWFNKTIDLDTEQASNEDYCLITVTNLKDYWQHTITRDLLIEKFKPSNCLVQKTRSKVLALSLRGSKWIKNHQIQWAYIKCENGQLEMKLRIHYFDIIYGVVGSFFMEKLPGEKNQDLLTSWFKNCATASVKSNETEEALTLRHDDMKSLNDDLKSALQAMKTESIEYRFTMFSNFTKVLNAKKEKIAELISEIDYLKKRTRDDTDEEDMPVKIQKTKRGSKKQIKNEAFSTVKTETSSLQGLVRKEASSSRETRELSPNVKQEPSVATEEELLVTMKEEPLRPEEESIPRKTKDKGKAVDRGETMGKAQKKPDRQTVNLDSTSDDESEDELGDLLDKRTKKFDL</sequence>
<evidence type="ECO:0000313" key="3">
    <source>
        <dbReference type="EMBL" id="KAG2213880.1"/>
    </source>
</evidence>
<dbReference type="OrthoDB" id="8064436at2759"/>
<evidence type="ECO:0008006" key="5">
    <source>
        <dbReference type="Google" id="ProtNLM"/>
    </source>
</evidence>
<evidence type="ECO:0000256" key="1">
    <source>
        <dbReference type="SAM" id="Coils"/>
    </source>
</evidence>
<feature type="region of interest" description="Disordered" evidence="2">
    <location>
        <begin position="231"/>
        <end position="370"/>
    </location>
</feature>
<gene>
    <name evidence="3" type="ORF">INT47_001149</name>
</gene>
<feature type="compositionally biased region" description="Acidic residues" evidence="2">
    <location>
        <begin position="348"/>
        <end position="359"/>
    </location>
</feature>
<organism evidence="3 4">
    <name type="scientific">Mucor saturninus</name>
    <dbReference type="NCBI Taxonomy" id="64648"/>
    <lineage>
        <taxon>Eukaryota</taxon>
        <taxon>Fungi</taxon>
        <taxon>Fungi incertae sedis</taxon>
        <taxon>Mucoromycota</taxon>
        <taxon>Mucoromycotina</taxon>
        <taxon>Mucoromycetes</taxon>
        <taxon>Mucorales</taxon>
        <taxon>Mucorineae</taxon>
        <taxon>Mucoraceae</taxon>
        <taxon>Mucor</taxon>
    </lineage>
</organism>
<feature type="compositionally biased region" description="Basic residues" evidence="2">
    <location>
        <begin position="240"/>
        <end position="249"/>
    </location>
</feature>
<comment type="caution">
    <text evidence="3">The sequence shown here is derived from an EMBL/GenBank/DDBJ whole genome shotgun (WGS) entry which is preliminary data.</text>
</comment>
<dbReference type="Proteomes" id="UP000603453">
    <property type="component" value="Unassembled WGS sequence"/>
</dbReference>
<keyword evidence="4" id="KW-1185">Reference proteome</keyword>